<keyword evidence="2" id="KW-1185">Reference proteome</keyword>
<accession>A0AA38W332</accession>
<comment type="caution">
    <text evidence="1">The sequence shown here is derived from an EMBL/GenBank/DDBJ whole genome shotgun (WGS) entry which is preliminary data.</text>
</comment>
<sequence>MPYCIWYPGFATEDTYRALARQNPVLRYNVGRACAVGGCLDLYLELDLLPDVTIAEEAREAGKINNSEGSTAIFNHIMSQPVRYRVMNDYDRTINIEDPEPGAYLNGDTALRRRLAEGDGRIVMAAYEGNVDRYSRLRRPRKFENEEEAIVHGVYHSTTFAKYWSLPNEQGHFGDFRAQNAIMARFIMINDLSWLSEEPDPTDLGDPRDYPPSYALACIAGGYQWTYDMLEVRPTTRLLQQAMKSPNTHYVADLRRRAAELGLEDELPDIDRFSCWYWQEDKDLFPTTTLLIPIQYTSGIVDEYGGGSPYERSEIEANASPWELYIASSDELRDRADEVAETARPGMEAMPLYEEMKDWKQWLPCLPWKNKEAGDEKIVEEKTAAVEGTGKS</sequence>
<evidence type="ECO:0000313" key="2">
    <source>
        <dbReference type="Proteomes" id="UP001174691"/>
    </source>
</evidence>
<reference evidence="1" key="1">
    <citation type="submission" date="2022-07" db="EMBL/GenBank/DDBJ databases">
        <title>Fungi with potential for degradation of polypropylene.</title>
        <authorList>
            <person name="Gostincar C."/>
        </authorList>
    </citation>
    <scope>NUCLEOTIDE SEQUENCE</scope>
    <source>
        <strain evidence="1">EXF-13287</strain>
    </source>
</reference>
<dbReference type="AlphaFoldDB" id="A0AA38W332"/>
<evidence type="ECO:0000313" key="1">
    <source>
        <dbReference type="EMBL" id="KAJ9162006.1"/>
    </source>
</evidence>
<proteinExistence type="predicted"/>
<dbReference type="EMBL" id="JANBVN010000016">
    <property type="protein sequence ID" value="KAJ9162006.1"/>
    <property type="molecule type" value="Genomic_DNA"/>
</dbReference>
<name>A0AA38W332_9PEZI</name>
<gene>
    <name evidence="1" type="ORF">NKR19_g1751</name>
</gene>
<organism evidence="1 2">
    <name type="scientific">Coniochaeta hoffmannii</name>
    <dbReference type="NCBI Taxonomy" id="91930"/>
    <lineage>
        <taxon>Eukaryota</taxon>
        <taxon>Fungi</taxon>
        <taxon>Dikarya</taxon>
        <taxon>Ascomycota</taxon>
        <taxon>Pezizomycotina</taxon>
        <taxon>Sordariomycetes</taxon>
        <taxon>Sordariomycetidae</taxon>
        <taxon>Coniochaetales</taxon>
        <taxon>Coniochaetaceae</taxon>
        <taxon>Coniochaeta</taxon>
    </lineage>
</organism>
<dbReference type="Proteomes" id="UP001174691">
    <property type="component" value="Unassembled WGS sequence"/>
</dbReference>
<protein>
    <submittedName>
        <fullName evidence="1">Uncharacterized protein</fullName>
    </submittedName>
</protein>